<dbReference type="EMBL" id="DSRD01000680">
    <property type="protein sequence ID" value="HGW94786.1"/>
    <property type="molecule type" value="Genomic_DNA"/>
</dbReference>
<organism evidence="1">
    <name type="scientific">Oscillatoriales cyanobacterium SpSt-402</name>
    <dbReference type="NCBI Taxonomy" id="2282168"/>
    <lineage>
        <taxon>Bacteria</taxon>
        <taxon>Bacillati</taxon>
        <taxon>Cyanobacteriota</taxon>
        <taxon>Cyanophyceae</taxon>
        <taxon>Oscillatoriophycideae</taxon>
        <taxon>Oscillatoriales</taxon>
    </lineage>
</organism>
<accession>A0A832H5V1</accession>
<proteinExistence type="predicted"/>
<comment type="caution">
    <text evidence="1">The sequence shown here is derived from an EMBL/GenBank/DDBJ whole genome shotgun (WGS) entry which is preliminary data.</text>
</comment>
<name>A0A832H5V1_9CYAN</name>
<reference evidence="1" key="1">
    <citation type="journal article" date="2020" name="mSystems">
        <title>Genome- and Community-Level Interaction Insights into Carbon Utilization and Element Cycling Functions of Hydrothermarchaeota in Hydrothermal Sediment.</title>
        <authorList>
            <person name="Zhou Z."/>
            <person name="Liu Y."/>
            <person name="Xu W."/>
            <person name="Pan J."/>
            <person name="Luo Z.H."/>
            <person name="Li M."/>
        </authorList>
    </citation>
    <scope>NUCLEOTIDE SEQUENCE [LARGE SCALE GENOMIC DNA]</scope>
    <source>
        <strain evidence="1">SpSt-402</strain>
    </source>
</reference>
<sequence length="504" mass="55691">MQYLANLQLARGTYEFLLEQLESILPDFDETGTDVLDLLLVMLLLSEYCGPTYELDCLVELALGIPIPAEQRPAWQPTLDLIKPAVRLKLISDLVSRSPGFDATTAQGMALEDIWNGAPFRYDRAGAAQLAITRSQDNFEQTDNGVYFFKSGTGNQLTGVPLGVSPGPSDIAEGRLRYSTLTHQTGSTGSAYFMSEMLHFGGKLPMFVCDADDSNCDPEALLVADMWLARCGGGPNLEATSSWRDHRFLMQYFVEQHNAIALTNSSNTVEERERDTIFFQHPSNSAISDPSSLDPTDSQFVEDDMSRYMNFNNGGIWKSGYANVGATFLNARFGAEGLADIDTGDYMFLDLGTDVSSHGFLIVGWGDPVDSPVGINTKIGRNNFSLDRQPNKIPYVADFAYGYNPTTNDTGFLQDIRPRPFYSVIASINSTQLAQQLTNLGNPANGFNITQISEYEARLRSGVWRVFSFSSGNLPNFQFFKFTNSSNIVSIPFKQIFKLNLPCG</sequence>
<evidence type="ECO:0000313" key="1">
    <source>
        <dbReference type="EMBL" id="HGW94786.1"/>
    </source>
</evidence>
<protein>
    <submittedName>
        <fullName evidence="1">Uncharacterized protein</fullName>
    </submittedName>
</protein>
<dbReference type="AlphaFoldDB" id="A0A832H5V1"/>
<gene>
    <name evidence="1" type="ORF">ENR47_10965</name>
</gene>